<gene>
    <name evidence="9" type="primary">trpF</name>
    <name evidence="11" type="ORF">C7445_102279</name>
</gene>
<comment type="caution">
    <text evidence="11">The sequence shown here is derived from an EMBL/GenBank/DDBJ whole genome shotgun (WGS) entry which is preliminary data.</text>
</comment>
<dbReference type="HAMAP" id="MF_00135">
    <property type="entry name" value="PRAI"/>
    <property type="match status" value="1"/>
</dbReference>
<reference evidence="11 12" key="1">
    <citation type="submission" date="2019-03" db="EMBL/GenBank/DDBJ databases">
        <title>Genomic Encyclopedia of Type Strains, Phase IV (KMG-IV): sequencing the most valuable type-strain genomes for metagenomic binning, comparative biology and taxonomic classification.</title>
        <authorList>
            <person name="Goeker M."/>
        </authorList>
    </citation>
    <scope>NUCLEOTIDE SEQUENCE [LARGE SCALE GENOMIC DNA]</scope>
    <source>
        <strain evidence="11 12">DSM 17974</strain>
    </source>
</reference>
<dbReference type="Proteomes" id="UP000294581">
    <property type="component" value="Unassembled WGS sequence"/>
</dbReference>
<evidence type="ECO:0000256" key="6">
    <source>
        <dbReference type="ARBA" id="ARBA00022822"/>
    </source>
</evidence>
<evidence type="ECO:0000256" key="2">
    <source>
        <dbReference type="ARBA" id="ARBA00004664"/>
    </source>
</evidence>
<dbReference type="Gene3D" id="3.20.20.70">
    <property type="entry name" value="Aldolase class I"/>
    <property type="match status" value="1"/>
</dbReference>
<evidence type="ECO:0000256" key="7">
    <source>
        <dbReference type="ARBA" id="ARBA00023141"/>
    </source>
</evidence>
<dbReference type="PANTHER" id="PTHR42894">
    <property type="entry name" value="N-(5'-PHOSPHORIBOSYL)ANTHRANILATE ISOMERASE"/>
    <property type="match status" value="1"/>
</dbReference>
<dbReference type="InterPro" id="IPR044643">
    <property type="entry name" value="TrpF_fam"/>
</dbReference>
<dbReference type="PANTHER" id="PTHR42894:SF1">
    <property type="entry name" value="N-(5'-PHOSPHORIBOSYL)ANTHRANILATE ISOMERASE"/>
    <property type="match status" value="1"/>
</dbReference>
<dbReference type="OrthoDB" id="9786954at2"/>
<evidence type="ECO:0000256" key="1">
    <source>
        <dbReference type="ARBA" id="ARBA00001164"/>
    </source>
</evidence>
<evidence type="ECO:0000313" key="12">
    <source>
        <dbReference type="Proteomes" id="UP000294581"/>
    </source>
</evidence>
<keyword evidence="5 9" id="KW-0028">Amino-acid biosynthesis</keyword>
<evidence type="ECO:0000256" key="5">
    <source>
        <dbReference type="ARBA" id="ARBA00022605"/>
    </source>
</evidence>
<comment type="pathway">
    <text evidence="2 9">Amino-acid biosynthesis; L-tryptophan biosynthesis; L-tryptophan from chorismate: step 3/5.</text>
</comment>
<comment type="similarity">
    <text evidence="9">Belongs to the TrpF family.</text>
</comment>
<proteinExistence type="inferred from homology"/>
<dbReference type="InterPro" id="IPR001240">
    <property type="entry name" value="PRAI_dom"/>
</dbReference>
<dbReference type="InterPro" id="IPR013785">
    <property type="entry name" value="Aldolase_TIM"/>
</dbReference>
<organism evidence="11 12">
    <name type="scientific">Alicyclobacillus sacchari</name>
    <dbReference type="NCBI Taxonomy" id="392010"/>
    <lineage>
        <taxon>Bacteria</taxon>
        <taxon>Bacillati</taxon>
        <taxon>Bacillota</taxon>
        <taxon>Bacilli</taxon>
        <taxon>Bacillales</taxon>
        <taxon>Alicyclobacillaceae</taxon>
        <taxon>Alicyclobacillus</taxon>
    </lineage>
</organism>
<evidence type="ECO:0000313" key="11">
    <source>
        <dbReference type="EMBL" id="TDY50719.1"/>
    </source>
</evidence>
<evidence type="ECO:0000259" key="10">
    <source>
        <dbReference type="Pfam" id="PF00697"/>
    </source>
</evidence>
<keyword evidence="12" id="KW-1185">Reference proteome</keyword>
<dbReference type="EC" id="5.3.1.24" evidence="3 9"/>
<evidence type="ECO:0000256" key="3">
    <source>
        <dbReference type="ARBA" id="ARBA00012572"/>
    </source>
</evidence>
<dbReference type="UniPathway" id="UPA00035">
    <property type="reaction ID" value="UER00042"/>
</dbReference>
<dbReference type="EMBL" id="SORF01000002">
    <property type="protein sequence ID" value="TDY50719.1"/>
    <property type="molecule type" value="Genomic_DNA"/>
</dbReference>
<name>A0A4R8LSR6_9BACL</name>
<evidence type="ECO:0000256" key="4">
    <source>
        <dbReference type="ARBA" id="ARBA00022272"/>
    </source>
</evidence>
<evidence type="ECO:0000256" key="8">
    <source>
        <dbReference type="ARBA" id="ARBA00023235"/>
    </source>
</evidence>
<dbReference type="AlphaFoldDB" id="A0A4R8LSR6"/>
<dbReference type="Pfam" id="PF00697">
    <property type="entry name" value="PRAI"/>
    <property type="match status" value="1"/>
</dbReference>
<dbReference type="SUPFAM" id="SSF51366">
    <property type="entry name" value="Ribulose-phoshate binding barrel"/>
    <property type="match status" value="1"/>
</dbReference>
<comment type="catalytic activity">
    <reaction evidence="1 9">
        <text>N-(5-phospho-beta-D-ribosyl)anthranilate = 1-(2-carboxyphenylamino)-1-deoxy-D-ribulose 5-phosphate</text>
        <dbReference type="Rhea" id="RHEA:21540"/>
        <dbReference type="ChEBI" id="CHEBI:18277"/>
        <dbReference type="ChEBI" id="CHEBI:58613"/>
        <dbReference type="EC" id="5.3.1.24"/>
    </reaction>
</comment>
<dbReference type="GO" id="GO:0004640">
    <property type="term" value="F:phosphoribosylanthranilate isomerase activity"/>
    <property type="evidence" value="ECO:0007669"/>
    <property type="project" value="UniProtKB-UniRule"/>
</dbReference>
<accession>A0A4R8LSR6</accession>
<feature type="domain" description="N-(5'phosphoribosyl) anthranilate isomerase (PRAI)" evidence="10">
    <location>
        <begin position="7"/>
        <end position="218"/>
    </location>
</feature>
<dbReference type="CDD" id="cd00405">
    <property type="entry name" value="PRAI"/>
    <property type="match status" value="1"/>
</dbReference>
<dbReference type="RefSeq" id="WP_134158641.1">
    <property type="nucleotide sequence ID" value="NZ_SORF01000002.1"/>
</dbReference>
<keyword evidence="7 9" id="KW-0057">Aromatic amino acid biosynthesis</keyword>
<keyword evidence="8 9" id="KW-0413">Isomerase</keyword>
<dbReference type="GO" id="GO:0000162">
    <property type="term" value="P:L-tryptophan biosynthetic process"/>
    <property type="evidence" value="ECO:0007669"/>
    <property type="project" value="UniProtKB-UniRule"/>
</dbReference>
<keyword evidence="6 9" id="KW-0822">Tryptophan biosynthesis</keyword>
<sequence>MSTRPCVKICGLLPGDDVTFASDPVITHVGFVMVPASRRFVSAEAAAVMVEQVRNQVQTVGVFSDADFDSALAAVRAAHLDVAQLHGSESVELCNSLKSAGCKVWKSVPVPLVQPDRTAILEACERYMPVVDAILLDAKPPRDGVSGLTGGNGVAFDWTILADVCAALDGFPLWVAGGIAPENVHALFRSCRPYGIDLSSGVETDGRKDVKRIAQLIKAVASIEYAK</sequence>
<evidence type="ECO:0000256" key="9">
    <source>
        <dbReference type="HAMAP-Rule" id="MF_00135"/>
    </source>
</evidence>
<dbReference type="InterPro" id="IPR011060">
    <property type="entry name" value="RibuloseP-bd_barrel"/>
</dbReference>
<protein>
    <recommendedName>
        <fullName evidence="4 9">N-(5'-phosphoribosyl)anthranilate isomerase</fullName>
        <shortName evidence="9">PRAI</shortName>
        <ecNumber evidence="3 9">5.3.1.24</ecNumber>
    </recommendedName>
</protein>